<reference evidence="1 2" key="1">
    <citation type="submission" date="2019-08" db="EMBL/GenBank/DDBJ databases">
        <title>Whole genome of Aphis craccivora.</title>
        <authorList>
            <person name="Voronova N.V."/>
            <person name="Shulinski R.S."/>
            <person name="Bandarenka Y.V."/>
            <person name="Zhorov D.G."/>
            <person name="Warner D."/>
        </authorList>
    </citation>
    <scope>NUCLEOTIDE SEQUENCE [LARGE SCALE GENOMIC DNA]</scope>
    <source>
        <strain evidence="1">180601</strain>
        <tissue evidence="1">Whole Body</tissue>
    </source>
</reference>
<evidence type="ECO:0000313" key="1">
    <source>
        <dbReference type="EMBL" id="KAF0753909.1"/>
    </source>
</evidence>
<dbReference type="OrthoDB" id="6917464at2759"/>
<gene>
    <name evidence="1" type="ORF">FWK35_00013179</name>
</gene>
<proteinExistence type="predicted"/>
<dbReference type="Proteomes" id="UP000478052">
    <property type="component" value="Unassembled WGS sequence"/>
</dbReference>
<name>A0A6G0YE23_APHCR</name>
<organism evidence="1 2">
    <name type="scientific">Aphis craccivora</name>
    <name type="common">Cowpea aphid</name>
    <dbReference type="NCBI Taxonomy" id="307492"/>
    <lineage>
        <taxon>Eukaryota</taxon>
        <taxon>Metazoa</taxon>
        <taxon>Ecdysozoa</taxon>
        <taxon>Arthropoda</taxon>
        <taxon>Hexapoda</taxon>
        <taxon>Insecta</taxon>
        <taxon>Pterygota</taxon>
        <taxon>Neoptera</taxon>
        <taxon>Paraneoptera</taxon>
        <taxon>Hemiptera</taxon>
        <taxon>Sternorrhyncha</taxon>
        <taxon>Aphidomorpha</taxon>
        <taxon>Aphidoidea</taxon>
        <taxon>Aphididae</taxon>
        <taxon>Aphidini</taxon>
        <taxon>Aphis</taxon>
        <taxon>Aphis</taxon>
    </lineage>
</organism>
<accession>A0A6G0YE23</accession>
<sequence>MKLYAFILKQSGSRYLLINYQIASNEIGKGLSWLSLQNYQKLSKNHRHLPVIELNILKQTYLMFIQFLKNKRVAYTHTIICSLNLNFYFSMSKDINDKMYGNNILNRSYNTVHAYSYIKPVKVKNKAVMEIKLKTRIIKRTYRSFFKVRLFQFVYSESTLILTVHYGFHFGRDCVLVCCRRVGELVSMNCTLSTSLEWYWDFNSQRNFNLVRNWLVHDIRDGFVHSKRYALLYDHLVWLVDRHVDWHSVRSVDEHVDWVRYVLDDFVWDQLLDVHCVRNGYVYGVWFVDGYLDFIRDVLIDGIRLWNVDFHFVWDRFFYLHRIRLGYMHWIRAVDRNFNLYWVWYTFLHLDRIWLDHLLFDRLVFDFCESFQYILTTHLLGFTIVFALTVHKRLGLAFLDLRPLLVRVFLGRVPEFLDLVSLPFRKRFGHILLAQVFLLRVLLVGHYRYRTYFFF</sequence>
<dbReference type="AlphaFoldDB" id="A0A6G0YE23"/>
<keyword evidence="2" id="KW-1185">Reference proteome</keyword>
<comment type="caution">
    <text evidence="1">The sequence shown here is derived from an EMBL/GenBank/DDBJ whole genome shotgun (WGS) entry which is preliminary data.</text>
</comment>
<dbReference type="EMBL" id="VUJU01004581">
    <property type="protein sequence ID" value="KAF0753909.1"/>
    <property type="molecule type" value="Genomic_DNA"/>
</dbReference>
<evidence type="ECO:0000313" key="2">
    <source>
        <dbReference type="Proteomes" id="UP000478052"/>
    </source>
</evidence>
<protein>
    <submittedName>
        <fullName evidence="1">Uncharacterized protein</fullName>
    </submittedName>
</protein>